<evidence type="ECO:0000313" key="3">
    <source>
        <dbReference type="Proteomes" id="UP000253551"/>
    </source>
</evidence>
<dbReference type="AlphaFoldDB" id="A0A367ITP1"/>
<accession>A0A367ITP1</accession>
<keyword evidence="1" id="KW-0175">Coiled coil</keyword>
<feature type="coiled-coil region" evidence="1">
    <location>
        <begin position="174"/>
        <end position="286"/>
    </location>
</feature>
<dbReference type="Proteomes" id="UP000253551">
    <property type="component" value="Unassembled WGS sequence"/>
</dbReference>
<sequence>SKNALDRINKHIHQFVFQSKQTDFVKKDSYNILFDESNQDSGGLNDIFTLDQLEDDCSVLMTDNEPKAFFLPRLISMVQDFVQSNDKPIHEFCMDLNSALESCQTYYDTCLSQHQQGRLKDKESITRLVKALSSSLARNRMLDKHTKVLMKQYKATTAKLSNASHNKQNILTIINKLQLRSSQLEKQWADCQEEKVEYETTLDMMRREMETILDELEDTKQQRLRYKTQVTRMREALQKRTKRQSADLDRECKRQSLALSSLRNEIKSVEAKYQTLKLEKNKQLIQLEHHIGQLALKNKEPCDGVQMALRASKADASLLRTRIYQLEKQVSVTSHLFYDINQLQFVLQSKSNQANDYQMKANQIEMEQRLWKQEQCKLLRKQHDIDLLNMHRDMRNLASYLCELEDEIEQLKLTHKHELAFFQFQTTIDYERKVQRLYLAQQLKERELEHQMDVLFQKNQTLRDESLVLRITRPLSFFLMLPTLIKKEPLLLDAASSSTPSSDLSPHLLEHFNENTPSEQSYHAVQMASKNYCFAHNTYYV</sequence>
<dbReference type="EMBL" id="PJQM01005691">
    <property type="protein sequence ID" value="RCH81047.1"/>
    <property type="molecule type" value="Genomic_DNA"/>
</dbReference>
<dbReference type="STRING" id="4846.A0A367ITP1"/>
<protein>
    <submittedName>
        <fullName evidence="2">Uncharacterized protein</fullName>
    </submittedName>
</protein>
<proteinExistence type="predicted"/>
<feature type="non-terminal residue" evidence="2">
    <location>
        <position position="541"/>
    </location>
</feature>
<evidence type="ECO:0000313" key="2">
    <source>
        <dbReference type="EMBL" id="RCH81047.1"/>
    </source>
</evidence>
<evidence type="ECO:0000256" key="1">
    <source>
        <dbReference type="SAM" id="Coils"/>
    </source>
</evidence>
<keyword evidence="3" id="KW-1185">Reference proteome</keyword>
<dbReference type="OrthoDB" id="2268639at2759"/>
<comment type="caution">
    <text evidence="2">The sequence shown here is derived from an EMBL/GenBank/DDBJ whole genome shotgun (WGS) entry which is preliminary data.</text>
</comment>
<name>A0A367ITP1_RHIST</name>
<feature type="non-terminal residue" evidence="2">
    <location>
        <position position="1"/>
    </location>
</feature>
<gene>
    <name evidence="2" type="ORF">CU098_004548</name>
</gene>
<organism evidence="2 3">
    <name type="scientific">Rhizopus stolonifer</name>
    <name type="common">Rhizopus nigricans</name>
    <dbReference type="NCBI Taxonomy" id="4846"/>
    <lineage>
        <taxon>Eukaryota</taxon>
        <taxon>Fungi</taxon>
        <taxon>Fungi incertae sedis</taxon>
        <taxon>Mucoromycota</taxon>
        <taxon>Mucoromycotina</taxon>
        <taxon>Mucoromycetes</taxon>
        <taxon>Mucorales</taxon>
        <taxon>Mucorineae</taxon>
        <taxon>Rhizopodaceae</taxon>
        <taxon>Rhizopus</taxon>
    </lineage>
</organism>
<reference evidence="2 3" key="1">
    <citation type="journal article" date="2018" name="G3 (Bethesda)">
        <title>Phylogenetic and Phylogenomic Definition of Rhizopus Species.</title>
        <authorList>
            <person name="Gryganskyi A.P."/>
            <person name="Golan J."/>
            <person name="Dolatabadi S."/>
            <person name="Mondo S."/>
            <person name="Robb S."/>
            <person name="Idnurm A."/>
            <person name="Muszewska A."/>
            <person name="Steczkiewicz K."/>
            <person name="Masonjones S."/>
            <person name="Liao H.L."/>
            <person name="Gajdeczka M.T."/>
            <person name="Anike F."/>
            <person name="Vuek A."/>
            <person name="Anishchenko I.M."/>
            <person name="Voigt K."/>
            <person name="de Hoog G.S."/>
            <person name="Smith M.E."/>
            <person name="Heitman J."/>
            <person name="Vilgalys R."/>
            <person name="Stajich J.E."/>
        </authorList>
    </citation>
    <scope>NUCLEOTIDE SEQUENCE [LARGE SCALE GENOMIC DNA]</scope>
    <source>
        <strain evidence="2 3">LSU 92-RS-03</strain>
    </source>
</reference>